<sequence>MAWLGCVKDAKMRKTRVWISGGARVFVCLFVEWHGILIFGRGTLCLALSVSFPTGFRLDWIELDWRLGRLLGELLYSVFFFFFFFFSKSVELMDLDLRLIETLLFLLGRGLKVLLLVWSALFFLHVAVHPLHHHHHSEPPSPAH</sequence>
<keyword evidence="1" id="KW-0472">Membrane</keyword>
<evidence type="ECO:0000313" key="2">
    <source>
        <dbReference type="EMBL" id="KAK7553428.1"/>
    </source>
</evidence>
<evidence type="ECO:0000256" key="1">
    <source>
        <dbReference type="SAM" id="Phobius"/>
    </source>
</evidence>
<feature type="transmembrane region" description="Helical" evidence="1">
    <location>
        <begin position="70"/>
        <end position="87"/>
    </location>
</feature>
<reference evidence="2 3" key="1">
    <citation type="submission" date="2024-04" db="EMBL/GenBank/DDBJ databases">
        <title>Phyllosticta paracitricarpa is synonymous to the EU quarantine fungus P. citricarpa based on phylogenomic analyses.</title>
        <authorList>
            <consortium name="Lawrence Berkeley National Laboratory"/>
            <person name="Van Ingen-Buijs V.A."/>
            <person name="Van Westerhoven A.C."/>
            <person name="Haridas S."/>
            <person name="Skiadas P."/>
            <person name="Martin F."/>
            <person name="Groenewald J.Z."/>
            <person name="Crous P.W."/>
            <person name="Seidl M.F."/>
        </authorList>
    </citation>
    <scope>NUCLEOTIDE SEQUENCE [LARGE SCALE GENOMIC DNA]</scope>
    <source>
        <strain evidence="2 3">CBS 122670</strain>
    </source>
</reference>
<comment type="caution">
    <text evidence="2">The sequence shown here is derived from an EMBL/GenBank/DDBJ whole genome shotgun (WGS) entry which is preliminary data.</text>
</comment>
<feature type="transmembrane region" description="Helical" evidence="1">
    <location>
        <begin position="99"/>
        <end position="124"/>
    </location>
</feature>
<evidence type="ECO:0008006" key="4">
    <source>
        <dbReference type="Google" id="ProtNLM"/>
    </source>
</evidence>
<keyword evidence="3" id="KW-1185">Reference proteome</keyword>
<dbReference type="EMBL" id="JBBPDW010000004">
    <property type="protein sequence ID" value="KAK7553428.1"/>
    <property type="molecule type" value="Genomic_DNA"/>
</dbReference>
<accession>A0ABR1MQ50</accession>
<keyword evidence="1" id="KW-0812">Transmembrane</keyword>
<name>A0ABR1MQ50_9PEZI</name>
<evidence type="ECO:0000313" key="3">
    <source>
        <dbReference type="Proteomes" id="UP001365128"/>
    </source>
</evidence>
<organism evidence="2 3">
    <name type="scientific">Phyllosticta citricarpa</name>
    <dbReference type="NCBI Taxonomy" id="55181"/>
    <lineage>
        <taxon>Eukaryota</taxon>
        <taxon>Fungi</taxon>
        <taxon>Dikarya</taxon>
        <taxon>Ascomycota</taxon>
        <taxon>Pezizomycotina</taxon>
        <taxon>Dothideomycetes</taxon>
        <taxon>Dothideomycetes incertae sedis</taxon>
        <taxon>Botryosphaeriales</taxon>
        <taxon>Phyllostictaceae</taxon>
        <taxon>Phyllosticta</taxon>
    </lineage>
</organism>
<keyword evidence="1" id="KW-1133">Transmembrane helix</keyword>
<proteinExistence type="predicted"/>
<gene>
    <name evidence="2" type="ORF">IWX46DRAFT_282686</name>
</gene>
<protein>
    <recommendedName>
        <fullName evidence="4">Transmembrane protein</fullName>
    </recommendedName>
</protein>
<feature type="transmembrane region" description="Helical" evidence="1">
    <location>
        <begin position="21"/>
        <end position="50"/>
    </location>
</feature>
<dbReference type="Proteomes" id="UP001365128">
    <property type="component" value="Unassembled WGS sequence"/>
</dbReference>